<dbReference type="Proteomes" id="UP000182360">
    <property type="component" value="Unassembled WGS sequence"/>
</dbReference>
<keyword evidence="2" id="KW-1185">Reference proteome</keyword>
<evidence type="ECO:0000313" key="2">
    <source>
        <dbReference type="Proteomes" id="UP000182360"/>
    </source>
</evidence>
<reference evidence="1 2" key="1">
    <citation type="submission" date="2016-10" db="EMBL/GenBank/DDBJ databases">
        <authorList>
            <person name="de Groot N.N."/>
        </authorList>
    </citation>
    <scope>NUCLEOTIDE SEQUENCE [LARGE SCALE GENOMIC DNA]</scope>
    <source>
        <strain evidence="1 2">B25</strain>
    </source>
</reference>
<name>A0A1H9DC10_9SPIR</name>
<dbReference type="STRING" id="163.SAMN04487775_102378"/>
<organism evidence="1 2">
    <name type="scientific">Treponema bryantii</name>
    <dbReference type="NCBI Taxonomy" id="163"/>
    <lineage>
        <taxon>Bacteria</taxon>
        <taxon>Pseudomonadati</taxon>
        <taxon>Spirochaetota</taxon>
        <taxon>Spirochaetia</taxon>
        <taxon>Spirochaetales</taxon>
        <taxon>Treponemataceae</taxon>
        <taxon>Treponema</taxon>
    </lineage>
</organism>
<evidence type="ECO:0008006" key="3">
    <source>
        <dbReference type="Google" id="ProtNLM"/>
    </source>
</evidence>
<dbReference type="InterPro" id="IPR032710">
    <property type="entry name" value="NTF2-like_dom_sf"/>
</dbReference>
<sequence length="126" mass="14698">MNSMNIKSFWKAVISQDRAELPSYFIEDASIFWHCTNEQFSVEEYVKVNCDYPGKWEGEIERLVENKDEVILAGHVYSSDKKISCHVVSFIKLVNDKISRLDEYWADDGEAPGWRRKMNLGKPFKA</sequence>
<accession>A0A1H9DC10</accession>
<gene>
    <name evidence="1" type="ORF">SAMN04487977_102497</name>
</gene>
<dbReference type="Gene3D" id="3.10.450.50">
    <property type="match status" value="1"/>
</dbReference>
<dbReference type="EMBL" id="FOFU01000002">
    <property type="protein sequence ID" value="SEQ10278.1"/>
    <property type="molecule type" value="Genomic_DNA"/>
</dbReference>
<protein>
    <recommendedName>
        <fullName evidence="3">SnoaL-like domain-containing protein</fullName>
    </recommendedName>
</protein>
<dbReference type="AlphaFoldDB" id="A0A1H9DC10"/>
<proteinExistence type="predicted"/>
<dbReference type="SUPFAM" id="SSF54427">
    <property type="entry name" value="NTF2-like"/>
    <property type="match status" value="1"/>
</dbReference>
<evidence type="ECO:0000313" key="1">
    <source>
        <dbReference type="EMBL" id="SEQ10278.1"/>
    </source>
</evidence>